<evidence type="ECO:0000256" key="1">
    <source>
        <dbReference type="SAM" id="Phobius"/>
    </source>
</evidence>
<feature type="transmembrane region" description="Helical" evidence="1">
    <location>
        <begin position="44"/>
        <end position="63"/>
    </location>
</feature>
<accession>A0ABZ2RHP6</accession>
<reference evidence="2 3" key="1">
    <citation type="submission" date="2024-03" db="EMBL/GenBank/DDBJ databases">
        <title>Complete genome of BD2.</title>
        <authorList>
            <person name="Cao G."/>
        </authorList>
    </citation>
    <scope>NUCLEOTIDE SEQUENCE [LARGE SCALE GENOMIC DNA]</scope>
    <source>
        <strain evidence="2 3">BD2</strain>
    </source>
</reference>
<gene>
    <name evidence="2" type="ORF">WG219_03395</name>
</gene>
<proteinExistence type="predicted"/>
<feature type="transmembrane region" description="Helical" evidence="1">
    <location>
        <begin position="115"/>
        <end position="131"/>
    </location>
</feature>
<keyword evidence="3" id="KW-1185">Reference proteome</keyword>
<feature type="transmembrane region" description="Helical" evidence="1">
    <location>
        <begin position="12"/>
        <end position="32"/>
    </location>
</feature>
<dbReference type="Proteomes" id="UP001476583">
    <property type="component" value="Chromosome"/>
</dbReference>
<evidence type="ECO:0000313" key="3">
    <source>
        <dbReference type="Proteomes" id="UP001476583"/>
    </source>
</evidence>
<keyword evidence="1" id="KW-0472">Membrane</keyword>
<name>A0ABZ2RHP6_ECTME</name>
<keyword evidence="1" id="KW-0812">Transmembrane</keyword>
<evidence type="ECO:0000313" key="2">
    <source>
        <dbReference type="EMBL" id="WXL26536.1"/>
    </source>
</evidence>
<protein>
    <submittedName>
        <fullName evidence="2">MFS transporter</fullName>
    </submittedName>
</protein>
<keyword evidence="1" id="KW-1133">Transmembrane helix</keyword>
<feature type="transmembrane region" description="Helical" evidence="1">
    <location>
        <begin position="93"/>
        <end position="109"/>
    </location>
</feature>
<organism evidence="2 3">
    <name type="scientific">Ectopseudomonas mendocina</name>
    <name type="common">Pseudomonas mendocina</name>
    <dbReference type="NCBI Taxonomy" id="300"/>
    <lineage>
        <taxon>Bacteria</taxon>
        <taxon>Pseudomonadati</taxon>
        <taxon>Pseudomonadota</taxon>
        <taxon>Gammaproteobacteria</taxon>
        <taxon>Pseudomonadales</taxon>
        <taxon>Pseudomonadaceae</taxon>
        <taxon>Ectopseudomonas</taxon>
    </lineage>
</organism>
<dbReference type="EMBL" id="CP148074">
    <property type="protein sequence ID" value="WXL26536.1"/>
    <property type="molecule type" value="Genomic_DNA"/>
</dbReference>
<sequence>MTRLQQRRRLAFEWWLLLLAIVLPVLVLNTLFGDNFQHGKLTMPVFMLGLISMFVSLPMFHRYKHALIATGKSFDSEGEPAAWQALAQVRRKAILVGALPAWIAAAAVFAGLEAVPLILLTVASLVILYLYRTPRQLA</sequence>